<keyword evidence="11 17" id="KW-0560">Oxidoreductase</keyword>
<dbReference type="CDD" id="cd11056">
    <property type="entry name" value="CYP6-like"/>
    <property type="match status" value="1"/>
</dbReference>
<dbReference type="PROSITE" id="PS00086">
    <property type="entry name" value="CYTOCHROME_P450"/>
    <property type="match status" value="1"/>
</dbReference>
<comment type="similarity">
    <text evidence="5 17">Belongs to the cytochrome P450 family.</text>
</comment>
<evidence type="ECO:0000256" key="2">
    <source>
        <dbReference type="ARBA" id="ARBA00004174"/>
    </source>
</evidence>
<dbReference type="PRINTS" id="PR00463">
    <property type="entry name" value="EP450I"/>
</dbReference>
<keyword evidence="14" id="KW-0472">Membrane</keyword>
<dbReference type="STRING" id="66420.A0A194PZ54"/>
<protein>
    <recommendedName>
        <fullName evidence="6">unspecific monooxygenase</fullName>
        <ecNumber evidence="6">1.14.14.1</ecNumber>
    </recommendedName>
</protein>
<dbReference type="AlphaFoldDB" id="A0A194PZ54"/>
<evidence type="ECO:0000256" key="11">
    <source>
        <dbReference type="ARBA" id="ARBA00023002"/>
    </source>
</evidence>
<evidence type="ECO:0000256" key="16">
    <source>
        <dbReference type="PIRSR" id="PIRSR602401-1"/>
    </source>
</evidence>
<evidence type="ECO:0000256" key="10">
    <source>
        <dbReference type="ARBA" id="ARBA00022848"/>
    </source>
</evidence>
<evidence type="ECO:0000256" key="14">
    <source>
        <dbReference type="ARBA" id="ARBA00023136"/>
    </source>
</evidence>
<dbReference type="PANTHER" id="PTHR24292:SF45">
    <property type="entry name" value="CYTOCHROME P450 6G1-RELATED"/>
    <property type="match status" value="1"/>
</dbReference>
<dbReference type="Pfam" id="PF00067">
    <property type="entry name" value="p450"/>
    <property type="match status" value="1"/>
</dbReference>
<dbReference type="Gene3D" id="1.10.630.10">
    <property type="entry name" value="Cytochrome P450"/>
    <property type="match status" value="1"/>
</dbReference>
<reference evidence="18 19" key="1">
    <citation type="journal article" date="2015" name="Nat. Commun.">
        <title>Outbred genome sequencing and CRISPR/Cas9 gene editing in butterflies.</title>
        <authorList>
            <person name="Li X."/>
            <person name="Fan D."/>
            <person name="Zhang W."/>
            <person name="Liu G."/>
            <person name="Zhang L."/>
            <person name="Zhao L."/>
            <person name="Fang X."/>
            <person name="Chen L."/>
            <person name="Dong Y."/>
            <person name="Chen Y."/>
            <person name="Ding Y."/>
            <person name="Zhao R."/>
            <person name="Feng M."/>
            <person name="Zhu Y."/>
            <person name="Feng Y."/>
            <person name="Jiang X."/>
            <person name="Zhu D."/>
            <person name="Xiang H."/>
            <person name="Feng X."/>
            <person name="Li S."/>
            <person name="Wang J."/>
            <person name="Zhang G."/>
            <person name="Kronforst M.R."/>
            <person name="Wang W."/>
        </authorList>
    </citation>
    <scope>NUCLEOTIDE SEQUENCE [LARGE SCALE GENOMIC DNA]</scope>
    <source>
        <strain evidence="18">Ya'a_city_454_Px</strain>
        <tissue evidence="18">Whole body</tissue>
    </source>
</reference>
<proteinExistence type="inferred from homology"/>
<gene>
    <name evidence="18" type="ORF">RR46_11150</name>
</gene>
<feature type="binding site" description="axial binding residue" evidence="16">
    <location>
        <position position="452"/>
    </location>
    <ligand>
        <name>heme</name>
        <dbReference type="ChEBI" id="CHEBI:30413"/>
    </ligand>
    <ligandPart>
        <name>Fe</name>
        <dbReference type="ChEBI" id="CHEBI:18248"/>
    </ligandPart>
</feature>
<keyword evidence="13 17" id="KW-0503">Monooxygenase</keyword>
<dbReference type="GO" id="GO:0016712">
    <property type="term" value="F:oxidoreductase activity, acting on paired donors, with incorporation or reduction of molecular oxygen, reduced flavin or flavoprotein as one donor, and incorporation of one atom of oxygen"/>
    <property type="evidence" value="ECO:0007669"/>
    <property type="project" value="UniProtKB-EC"/>
</dbReference>
<keyword evidence="12 16" id="KW-0408">Iron</keyword>
<evidence type="ECO:0000256" key="13">
    <source>
        <dbReference type="ARBA" id="ARBA00023033"/>
    </source>
</evidence>
<dbReference type="PRINTS" id="PR00385">
    <property type="entry name" value="P450"/>
</dbReference>
<keyword evidence="19" id="KW-1185">Reference proteome</keyword>
<dbReference type="InterPro" id="IPR036396">
    <property type="entry name" value="Cyt_P450_sf"/>
</dbReference>
<evidence type="ECO:0000313" key="18">
    <source>
        <dbReference type="EMBL" id="KPI98029.1"/>
    </source>
</evidence>
<dbReference type="InterPro" id="IPR050476">
    <property type="entry name" value="Insect_CytP450_Detox"/>
</dbReference>
<evidence type="ECO:0000256" key="12">
    <source>
        <dbReference type="ARBA" id="ARBA00023004"/>
    </source>
</evidence>
<evidence type="ECO:0000256" key="9">
    <source>
        <dbReference type="ARBA" id="ARBA00022824"/>
    </source>
</evidence>
<evidence type="ECO:0000256" key="8">
    <source>
        <dbReference type="ARBA" id="ARBA00022723"/>
    </source>
</evidence>
<evidence type="ECO:0000256" key="6">
    <source>
        <dbReference type="ARBA" id="ARBA00012109"/>
    </source>
</evidence>
<dbReference type="GO" id="GO:0020037">
    <property type="term" value="F:heme binding"/>
    <property type="evidence" value="ECO:0007669"/>
    <property type="project" value="InterPro"/>
</dbReference>
<evidence type="ECO:0000256" key="5">
    <source>
        <dbReference type="ARBA" id="ARBA00010617"/>
    </source>
</evidence>
<dbReference type="GO" id="GO:0005506">
    <property type="term" value="F:iron ion binding"/>
    <property type="evidence" value="ECO:0007669"/>
    <property type="project" value="InterPro"/>
</dbReference>
<keyword evidence="10" id="KW-0492">Microsome</keyword>
<keyword evidence="8 16" id="KW-0479">Metal-binding</keyword>
<keyword evidence="9" id="KW-0256">Endoplasmic reticulum</keyword>
<dbReference type="PANTHER" id="PTHR24292">
    <property type="entry name" value="CYTOCHROME P450"/>
    <property type="match status" value="1"/>
</dbReference>
<organism evidence="18 19">
    <name type="scientific">Papilio xuthus</name>
    <name type="common">Asian swallowtail butterfly</name>
    <dbReference type="NCBI Taxonomy" id="66420"/>
    <lineage>
        <taxon>Eukaryota</taxon>
        <taxon>Metazoa</taxon>
        <taxon>Ecdysozoa</taxon>
        <taxon>Arthropoda</taxon>
        <taxon>Hexapoda</taxon>
        <taxon>Insecta</taxon>
        <taxon>Pterygota</taxon>
        <taxon>Neoptera</taxon>
        <taxon>Endopterygota</taxon>
        <taxon>Lepidoptera</taxon>
        <taxon>Glossata</taxon>
        <taxon>Ditrysia</taxon>
        <taxon>Papilionoidea</taxon>
        <taxon>Papilionidae</taxon>
        <taxon>Papilioninae</taxon>
        <taxon>Papilio</taxon>
    </lineage>
</organism>
<dbReference type="InterPro" id="IPR001128">
    <property type="entry name" value="Cyt_P450"/>
</dbReference>
<dbReference type="EC" id="1.14.14.1" evidence="6"/>
<accession>A0A194PZ54</accession>
<evidence type="ECO:0000256" key="1">
    <source>
        <dbReference type="ARBA" id="ARBA00001971"/>
    </source>
</evidence>
<evidence type="ECO:0000256" key="4">
    <source>
        <dbReference type="ARBA" id="ARBA00009973"/>
    </source>
</evidence>
<evidence type="ECO:0000256" key="17">
    <source>
        <dbReference type="RuleBase" id="RU000461"/>
    </source>
</evidence>
<evidence type="ECO:0000256" key="7">
    <source>
        <dbReference type="ARBA" id="ARBA00022617"/>
    </source>
</evidence>
<dbReference type="InterPro" id="IPR017972">
    <property type="entry name" value="Cyt_P450_CS"/>
</dbReference>
<dbReference type="EMBL" id="KQ459586">
    <property type="protein sequence ID" value="KPI98029.1"/>
    <property type="molecule type" value="Genomic_DNA"/>
</dbReference>
<dbReference type="InterPro" id="IPR027885">
    <property type="entry name" value="UPF0728"/>
</dbReference>
<evidence type="ECO:0000256" key="15">
    <source>
        <dbReference type="ARBA" id="ARBA00047827"/>
    </source>
</evidence>
<sequence>MFPLLILIVIVVIYIFTTRNHGYWSKRNIKHDPPIPLFGNHFKNVFGIKSMTELSTQLYRKYYNERVVGYYCGSTPVLIVKDLDIAKNIMTVDFAYFYPRGLGRDPKYEPLHNNLFHSNGDIWKLLRQRLTPAFTTAKLKKMYPLVVKCAEKLQVAAEGIAARGGECDVRELMARFTTDFIGACGFGIEMDTINTEHSLFRELGKRIFSRSWRNILLIAMWDLLPEVRSLLYVDDNTIEEKITEIVQKIRELRNYKPSERNDFIDLLLELETKGKIVGESIEKSNPDGTPVQVEMEMDLKCIVAQVFIFFAAGFETSSSATSYCLHELAFYPEIQEKIQIEIDEKLKKYDNKLCYDAIAEMSYLHMAFKESLRKFPSLGVLNRTCARRYKIPDLNVTIDPGVKIVIPAQAIQMDEKYFDNPNEFRPERFSPDEEKKLNQYMYMPFGRGPRACIGTRLGEMQSLAGLAAVLHKFRVEPSQLTRRDLKVNQWMNVVQGVIGDHLHKLGYRVDLVPVEFVNYCMLEMCGHEVFRCNIQNLLFNTPAELDPVCMRAVDAVVDASAKFLRARNYLWFWALIDNQLFRRSEFAPKDHWPFDVDKDSYDTCMECTYCCGSLKKNKK</sequence>
<dbReference type="Proteomes" id="UP000053268">
    <property type="component" value="Unassembled WGS sequence"/>
</dbReference>
<comment type="cofactor">
    <cofactor evidence="1 16">
        <name>heme</name>
        <dbReference type="ChEBI" id="CHEBI:30413"/>
    </cofactor>
</comment>
<comment type="catalytic activity">
    <reaction evidence="15">
        <text>an organic molecule + reduced [NADPH--hemoprotein reductase] + O2 = an alcohol + oxidized [NADPH--hemoprotein reductase] + H2O + H(+)</text>
        <dbReference type="Rhea" id="RHEA:17149"/>
        <dbReference type="Rhea" id="RHEA-COMP:11964"/>
        <dbReference type="Rhea" id="RHEA-COMP:11965"/>
        <dbReference type="ChEBI" id="CHEBI:15377"/>
        <dbReference type="ChEBI" id="CHEBI:15378"/>
        <dbReference type="ChEBI" id="CHEBI:15379"/>
        <dbReference type="ChEBI" id="CHEBI:30879"/>
        <dbReference type="ChEBI" id="CHEBI:57618"/>
        <dbReference type="ChEBI" id="CHEBI:58210"/>
        <dbReference type="ChEBI" id="CHEBI:142491"/>
        <dbReference type="EC" id="1.14.14.1"/>
    </reaction>
</comment>
<comment type="similarity">
    <text evidence="4">Belongs to the UPF0728 family.</text>
</comment>
<comment type="subcellular location">
    <subcellularLocation>
        <location evidence="3">Endoplasmic reticulum membrane</location>
        <topology evidence="3">Peripheral membrane protein</topology>
    </subcellularLocation>
    <subcellularLocation>
        <location evidence="2">Microsome membrane</location>
        <topology evidence="2">Peripheral membrane protein</topology>
    </subcellularLocation>
</comment>
<dbReference type="Pfam" id="PF15092">
    <property type="entry name" value="UPF0728"/>
    <property type="match status" value="1"/>
</dbReference>
<evidence type="ECO:0000313" key="19">
    <source>
        <dbReference type="Proteomes" id="UP000053268"/>
    </source>
</evidence>
<dbReference type="FunFam" id="1.10.630.10:FF:000042">
    <property type="entry name" value="Cytochrome P450"/>
    <property type="match status" value="1"/>
</dbReference>
<dbReference type="GO" id="GO:0005789">
    <property type="term" value="C:endoplasmic reticulum membrane"/>
    <property type="evidence" value="ECO:0007669"/>
    <property type="project" value="UniProtKB-SubCell"/>
</dbReference>
<dbReference type="InterPro" id="IPR002401">
    <property type="entry name" value="Cyt_P450_E_grp-I"/>
</dbReference>
<evidence type="ECO:0000256" key="3">
    <source>
        <dbReference type="ARBA" id="ARBA00004406"/>
    </source>
</evidence>
<name>A0A194PZ54_PAPXU</name>
<keyword evidence="7 16" id="KW-0349">Heme</keyword>
<dbReference type="SUPFAM" id="SSF48264">
    <property type="entry name" value="Cytochrome P450"/>
    <property type="match status" value="1"/>
</dbReference>